<evidence type="ECO:0000256" key="1">
    <source>
        <dbReference type="ARBA" id="ARBA00001933"/>
    </source>
</evidence>
<dbReference type="InterPro" id="IPR015422">
    <property type="entry name" value="PyrdxlP-dep_Trfase_small"/>
</dbReference>
<comment type="caution">
    <text evidence="11">The sequence shown here is derived from an EMBL/GenBank/DDBJ whole genome shotgun (WGS) entry which is preliminary data.</text>
</comment>
<dbReference type="CDD" id="cd00610">
    <property type="entry name" value="OAT_like"/>
    <property type="match status" value="1"/>
</dbReference>
<name>A0A0D2JBN0_9BACT</name>
<evidence type="ECO:0000313" key="11">
    <source>
        <dbReference type="EMBL" id="KIX15519.1"/>
    </source>
</evidence>
<keyword evidence="12" id="KW-1185">Reference proteome</keyword>
<sequence length="441" mass="47738">MIRPGHVFHRKPSGLLPSAQSAEGVTILDNYGRRYLDASGGAVVVNLGHARPEIARAVMEQLSQGYYFHPTMFTTQVVEDLATSLAAHAPLGISRFYFMTTGSEAVETAIKLARQIQLARGEESRHRLISRWRSYHGLSLGALAATGRTSFRTPFAPMFKDSIHIPPPYCLRCSYGLEPESCGLRCAEALEEEILNLGPETVSAFLGETVSGATLAVYPPPKGYWPKIREICDRYGVLLILDEVMSGMGRTGKWFASEHYGISPDLVTLGKGLSGGALPLSAVGVQEEHYSLVVETGGFVHGGTFSHHPACAAAGLAAVKILENEDLVQRARDKGEILGAKLEHALSDHPHVGDIRGLGMMWGVELVKEKETLKPFDRSALVLEMVWEKLFSDGVILYKSLGLAGKDGEGLVVAPPFVINEPEMDMLVSALKGALNHVLGV</sequence>
<dbReference type="Proteomes" id="UP000032233">
    <property type="component" value="Unassembled WGS sequence"/>
</dbReference>
<evidence type="ECO:0000256" key="7">
    <source>
        <dbReference type="ARBA" id="ARBA00067057"/>
    </source>
</evidence>
<dbReference type="InterPro" id="IPR015424">
    <property type="entry name" value="PyrdxlP-dep_Trfase"/>
</dbReference>
<keyword evidence="5" id="KW-0670">Pyruvate</keyword>
<dbReference type="PANTHER" id="PTHR43094">
    <property type="entry name" value="AMINOTRANSFERASE"/>
    <property type="match status" value="1"/>
</dbReference>
<accession>A0A0D2JBN0</accession>
<evidence type="ECO:0000256" key="2">
    <source>
        <dbReference type="ARBA" id="ARBA00008954"/>
    </source>
</evidence>
<evidence type="ECO:0000256" key="3">
    <source>
        <dbReference type="ARBA" id="ARBA00022576"/>
    </source>
</evidence>
<keyword evidence="3" id="KW-0808">Transferase</keyword>
<gene>
    <name evidence="11" type="ORF">X474_02005</name>
</gene>
<evidence type="ECO:0000256" key="10">
    <source>
        <dbReference type="RuleBase" id="RU003560"/>
    </source>
</evidence>
<dbReference type="OrthoDB" id="9801834at2"/>
<comment type="catalytic activity">
    <reaction evidence="6">
        <text>taurine + pyruvate = sulfoacetaldehyde + L-alanine</text>
        <dbReference type="Rhea" id="RHEA:10420"/>
        <dbReference type="ChEBI" id="CHEBI:15361"/>
        <dbReference type="ChEBI" id="CHEBI:57972"/>
        <dbReference type="ChEBI" id="CHEBI:58246"/>
        <dbReference type="ChEBI" id="CHEBI:507393"/>
        <dbReference type="EC" id="2.6.1.77"/>
    </reaction>
    <physiologicalReaction direction="left-to-right" evidence="6">
        <dbReference type="Rhea" id="RHEA:10421"/>
    </physiologicalReaction>
</comment>
<reference evidence="11 12" key="1">
    <citation type="submission" date="2013-11" db="EMBL/GenBank/DDBJ databases">
        <title>Metagenomic analysis of a methanogenic consortium involved in long chain n-alkane degradation.</title>
        <authorList>
            <person name="Davidova I.A."/>
            <person name="Callaghan A.V."/>
            <person name="Wawrik B."/>
            <person name="Pruitt S."/>
            <person name="Marks C."/>
            <person name="Duncan K.E."/>
            <person name="Suflita J.M."/>
        </authorList>
    </citation>
    <scope>NUCLEOTIDE SEQUENCE [LARGE SCALE GENOMIC DNA]</scope>
    <source>
        <strain evidence="11 12">SPR</strain>
    </source>
</reference>
<comment type="similarity">
    <text evidence="2 10">Belongs to the class-III pyridoxal-phosphate-dependent aminotransferase family.</text>
</comment>
<protein>
    <recommendedName>
        <fullName evidence="8">Taurine--pyruvate aminotransferase</fullName>
        <ecNumber evidence="7">2.6.1.77</ecNumber>
    </recommendedName>
    <alternativeName>
        <fullName evidence="9">Taurine:pyruvate aminotransferase</fullName>
    </alternativeName>
</protein>
<evidence type="ECO:0000256" key="6">
    <source>
        <dbReference type="ARBA" id="ARBA00052998"/>
    </source>
</evidence>
<dbReference type="PROSITE" id="PS00600">
    <property type="entry name" value="AA_TRANSFER_CLASS_3"/>
    <property type="match status" value="1"/>
</dbReference>
<dbReference type="InterPro" id="IPR005814">
    <property type="entry name" value="Aminotrans_3"/>
</dbReference>
<dbReference type="EC" id="2.6.1.77" evidence="7"/>
<evidence type="ECO:0000313" key="12">
    <source>
        <dbReference type="Proteomes" id="UP000032233"/>
    </source>
</evidence>
<keyword evidence="4 10" id="KW-0663">Pyridoxal phosphate</keyword>
<dbReference type="InterPro" id="IPR015421">
    <property type="entry name" value="PyrdxlP-dep_Trfase_major"/>
</dbReference>
<evidence type="ECO:0000256" key="8">
    <source>
        <dbReference type="ARBA" id="ARBA00074603"/>
    </source>
</evidence>
<dbReference type="PIRSF" id="PIRSF000521">
    <property type="entry name" value="Transaminase_4ab_Lys_Orn"/>
    <property type="match status" value="1"/>
</dbReference>
<dbReference type="STRING" id="1429043.X474_02005"/>
<evidence type="ECO:0000256" key="5">
    <source>
        <dbReference type="ARBA" id="ARBA00023317"/>
    </source>
</evidence>
<dbReference type="Gene3D" id="3.90.1150.10">
    <property type="entry name" value="Aspartate Aminotransferase, domain 1"/>
    <property type="match status" value="1"/>
</dbReference>
<dbReference type="GO" id="GO:0030170">
    <property type="term" value="F:pyridoxal phosphate binding"/>
    <property type="evidence" value="ECO:0007669"/>
    <property type="project" value="InterPro"/>
</dbReference>
<dbReference type="EMBL" id="AZAC01000002">
    <property type="protein sequence ID" value="KIX15519.1"/>
    <property type="molecule type" value="Genomic_DNA"/>
</dbReference>
<dbReference type="GO" id="GO:0031299">
    <property type="term" value="F:taurine-pyruvate aminotransferase activity"/>
    <property type="evidence" value="ECO:0007669"/>
    <property type="project" value="UniProtKB-EC"/>
</dbReference>
<proteinExistence type="inferred from homology"/>
<dbReference type="InParanoid" id="A0A0D2JBN0"/>
<dbReference type="AlphaFoldDB" id="A0A0D2JBN0"/>
<dbReference type="SUPFAM" id="SSF53383">
    <property type="entry name" value="PLP-dependent transferases"/>
    <property type="match status" value="1"/>
</dbReference>
<dbReference type="Gene3D" id="3.40.640.10">
    <property type="entry name" value="Type I PLP-dependent aspartate aminotransferase-like (Major domain)"/>
    <property type="match status" value="1"/>
</dbReference>
<dbReference type="FunFam" id="3.40.640.10:FF:000004">
    <property type="entry name" value="Acetylornithine aminotransferase"/>
    <property type="match status" value="1"/>
</dbReference>
<organism evidence="11 12">
    <name type="scientific">Dethiosulfatarculus sandiegensis</name>
    <dbReference type="NCBI Taxonomy" id="1429043"/>
    <lineage>
        <taxon>Bacteria</taxon>
        <taxon>Pseudomonadati</taxon>
        <taxon>Thermodesulfobacteriota</taxon>
        <taxon>Desulfarculia</taxon>
        <taxon>Desulfarculales</taxon>
        <taxon>Desulfarculaceae</taxon>
        <taxon>Dethiosulfatarculus</taxon>
    </lineage>
</organism>
<dbReference type="PANTHER" id="PTHR43094:SF1">
    <property type="entry name" value="AMINOTRANSFERASE CLASS-III"/>
    <property type="match status" value="1"/>
</dbReference>
<dbReference type="Pfam" id="PF00202">
    <property type="entry name" value="Aminotran_3"/>
    <property type="match status" value="1"/>
</dbReference>
<dbReference type="InterPro" id="IPR049704">
    <property type="entry name" value="Aminotrans_3_PPA_site"/>
</dbReference>
<comment type="cofactor">
    <cofactor evidence="1">
        <name>pyridoxal 5'-phosphate</name>
        <dbReference type="ChEBI" id="CHEBI:597326"/>
    </cofactor>
</comment>
<dbReference type="RefSeq" id="WP_044346401.1">
    <property type="nucleotide sequence ID" value="NZ_AZAC01000002.1"/>
</dbReference>
<evidence type="ECO:0000256" key="9">
    <source>
        <dbReference type="ARBA" id="ARBA00078212"/>
    </source>
</evidence>
<keyword evidence="3" id="KW-0032">Aminotransferase</keyword>
<evidence type="ECO:0000256" key="4">
    <source>
        <dbReference type="ARBA" id="ARBA00022898"/>
    </source>
</evidence>